<dbReference type="EMBL" id="JACOQL010000008">
    <property type="protein sequence ID" value="MBC9248528.1"/>
    <property type="molecule type" value="Genomic_DNA"/>
</dbReference>
<gene>
    <name evidence="2" type="ORF">H4P12_17845</name>
</gene>
<name>A0A926JEQ5_9RHOB</name>
<evidence type="ECO:0000313" key="3">
    <source>
        <dbReference type="Proteomes" id="UP000608594"/>
    </source>
</evidence>
<dbReference type="InterPro" id="IPR007345">
    <property type="entry name" value="Polysacch_pyruvyl_Trfase"/>
</dbReference>
<dbReference type="Proteomes" id="UP000608594">
    <property type="component" value="Unassembled WGS sequence"/>
</dbReference>
<keyword evidence="3" id="KW-1185">Reference proteome</keyword>
<feature type="domain" description="Polysaccharide pyruvyl transferase" evidence="1">
    <location>
        <begin position="117"/>
        <end position="331"/>
    </location>
</feature>
<sequence length="395" mass="42573">MLSSDTCFCGVYGVAIIPVAARSQPEGQYFGVIPPSSAGSLGDQAMVDAAACYLSQDMGRRVVIGPNPVQTRATAILAPDHRPVTILRIMSRMLLTCPGIGCIGADILDGVYGKSQVFKRLRMLRIAHAVGRKTRVFGASWSETPHPEVAAALRRASWLEICARDPISQARMEKAFGRPVPLVADLAFLLKPELRAGAARTGHNWITAQQQIGRVVMGVNLSGHTVGTLPGDGVRSVAQPIIRWLLADPQRAVILMPHDRRGGKVGDGTALTALHDILSADFADRMHSLPVTLDTWEMKAIAGATDLILTGRMHLAIAALGMGTPAFCTVYQGKFEGLMQMFGLEDMTIAPSLMDSAECDAKLARVTRQRQQLSARIQARLPQIVEMSRSNFAGM</sequence>
<comment type="caution">
    <text evidence="2">The sequence shown here is derived from an EMBL/GenBank/DDBJ whole genome shotgun (WGS) entry which is preliminary data.</text>
</comment>
<keyword evidence="2" id="KW-0808">Transferase</keyword>
<dbReference type="PANTHER" id="PTHR36836:SF1">
    <property type="entry name" value="COLANIC ACID BIOSYNTHESIS PROTEIN WCAK"/>
    <property type="match status" value="1"/>
</dbReference>
<proteinExistence type="predicted"/>
<dbReference type="Pfam" id="PF04230">
    <property type="entry name" value="PS_pyruv_trans"/>
    <property type="match status" value="1"/>
</dbReference>
<dbReference type="GO" id="GO:0016740">
    <property type="term" value="F:transferase activity"/>
    <property type="evidence" value="ECO:0007669"/>
    <property type="project" value="UniProtKB-KW"/>
</dbReference>
<organism evidence="2 3">
    <name type="scientific">Paracoccus amoyensis</name>
    <dbReference type="NCBI Taxonomy" id="2760093"/>
    <lineage>
        <taxon>Bacteria</taxon>
        <taxon>Pseudomonadati</taxon>
        <taxon>Pseudomonadota</taxon>
        <taxon>Alphaproteobacteria</taxon>
        <taxon>Rhodobacterales</taxon>
        <taxon>Paracoccaceae</taxon>
        <taxon>Paracoccus</taxon>
    </lineage>
</organism>
<evidence type="ECO:0000313" key="2">
    <source>
        <dbReference type="EMBL" id="MBC9248528.1"/>
    </source>
</evidence>
<dbReference type="PANTHER" id="PTHR36836">
    <property type="entry name" value="COLANIC ACID BIOSYNTHESIS PROTEIN WCAK"/>
    <property type="match status" value="1"/>
</dbReference>
<reference evidence="2" key="1">
    <citation type="submission" date="2020-08" db="EMBL/GenBank/DDBJ databases">
        <title>Paracoccus amoyensis sp. nov., isolated from the surface seawater at coast of Xiamen, Fujian.</title>
        <authorList>
            <person name="Lyu L."/>
        </authorList>
    </citation>
    <scope>NUCLEOTIDE SEQUENCE</scope>
    <source>
        <strain evidence="2">11-3</strain>
    </source>
</reference>
<protein>
    <submittedName>
        <fullName evidence="2">Polysaccharide pyruvyl transferase family protein</fullName>
    </submittedName>
</protein>
<accession>A0A926JEQ5</accession>
<evidence type="ECO:0000259" key="1">
    <source>
        <dbReference type="Pfam" id="PF04230"/>
    </source>
</evidence>
<dbReference type="AlphaFoldDB" id="A0A926JEQ5"/>